<gene>
    <name evidence="2" type="ORF">ACFSJU_16200</name>
</gene>
<evidence type="ECO:0000313" key="3">
    <source>
        <dbReference type="Proteomes" id="UP001597387"/>
    </source>
</evidence>
<organism evidence="2 3">
    <name type="scientific">Paradesertivirga mongoliensis</name>
    <dbReference type="NCBI Taxonomy" id="2100740"/>
    <lineage>
        <taxon>Bacteria</taxon>
        <taxon>Pseudomonadati</taxon>
        <taxon>Bacteroidota</taxon>
        <taxon>Sphingobacteriia</taxon>
        <taxon>Sphingobacteriales</taxon>
        <taxon>Sphingobacteriaceae</taxon>
        <taxon>Paradesertivirga</taxon>
    </lineage>
</organism>
<feature type="transmembrane region" description="Helical" evidence="1">
    <location>
        <begin position="118"/>
        <end position="136"/>
    </location>
</feature>
<dbReference type="Proteomes" id="UP001597387">
    <property type="component" value="Unassembled WGS sequence"/>
</dbReference>
<reference evidence="3" key="1">
    <citation type="journal article" date="2019" name="Int. J. Syst. Evol. Microbiol.">
        <title>The Global Catalogue of Microorganisms (GCM) 10K type strain sequencing project: providing services to taxonomists for standard genome sequencing and annotation.</title>
        <authorList>
            <consortium name="The Broad Institute Genomics Platform"/>
            <consortium name="The Broad Institute Genome Sequencing Center for Infectious Disease"/>
            <person name="Wu L."/>
            <person name="Ma J."/>
        </authorList>
    </citation>
    <scope>NUCLEOTIDE SEQUENCE [LARGE SCALE GENOMIC DNA]</scope>
    <source>
        <strain evidence="3">KCTC 42217</strain>
    </source>
</reference>
<comment type="caution">
    <text evidence="2">The sequence shown here is derived from an EMBL/GenBank/DDBJ whole genome shotgun (WGS) entry which is preliminary data.</text>
</comment>
<keyword evidence="1" id="KW-0472">Membrane</keyword>
<keyword evidence="1" id="KW-0812">Transmembrane</keyword>
<sequence>MKSALLFTFSFLIAAWLQVEPSVAQSKKSVYVAKVYTMDNKVVRGILNSADDKGLYLVRRLGDSAQFVNAAAIKEIKLRRKSKTNTGTTIGFLAGIAAGTGMVIALHNDDRLENTLRVVGGVLLTFTTTAIAGAISSHPDEVVHINGRTEDYLQSLSLIRSFTTDAGR</sequence>
<keyword evidence="3" id="KW-1185">Reference proteome</keyword>
<proteinExistence type="predicted"/>
<dbReference type="RefSeq" id="WP_255904828.1">
    <property type="nucleotide sequence ID" value="NZ_JAFMZO010000004.1"/>
</dbReference>
<name>A0ABW4ZQ08_9SPHI</name>
<accession>A0ABW4ZQ08</accession>
<evidence type="ECO:0000313" key="2">
    <source>
        <dbReference type="EMBL" id="MFD2163952.1"/>
    </source>
</evidence>
<evidence type="ECO:0000256" key="1">
    <source>
        <dbReference type="SAM" id="Phobius"/>
    </source>
</evidence>
<keyword evidence="1" id="KW-1133">Transmembrane helix</keyword>
<dbReference type="EMBL" id="JBHUHZ010000003">
    <property type="protein sequence ID" value="MFD2163952.1"/>
    <property type="molecule type" value="Genomic_DNA"/>
</dbReference>
<protein>
    <submittedName>
        <fullName evidence="2">Uncharacterized protein</fullName>
    </submittedName>
</protein>
<feature type="transmembrane region" description="Helical" evidence="1">
    <location>
        <begin position="87"/>
        <end position="106"/>
    </location>
</feature>